<gene>
    <name evidence="8" type="ORF">KI387_022549</name>
</gene>
<dbReference type="EMBL" id="JAHRHJ020000005">
    <property type="protein sequence ID" value="KAH9313922.1"/>
    <property type="molecule type" value="Genomic_DNA"/>
</dbReference>
<dbReference type="PANTHER" id="PTHR11654">
    <property type="entry name" value="OLIGOPEPTIDE TRANSPORTER-RELATED"/>
    <property type="match status" value="1"/>
</dbReference>
<dbReference type="OMA" id="WFNINLN"/>
<dbReference type="GO" id="GO:0071916">
    <property type="term" value="F:dipeptide transmembrane transporter activity"/>
    <property type="evidence" value="ECO:0007669"/>
    <property type="project" value="InterPro"/>
</dbReference>
<keyword evidence="5 7" id="KW-1133">Transmembrane helix</keyword>
<feature type="transmembrane region" description="Helical" evidence="7">
    <location>
        <begin position="228"/>
        <end position="249"/>
    </location>
</feature>
<comment type="subcellular location">
    <subcellularLocation>
        <location evidence="1">Membrane</location>
        <topology evidence="1">Multi-pass membrane protein</topology>
    </subcellularLocation>
</comment>
<keyword evidence="4 7" id="KW-0812">Transmembrane</keyword>
<comment type="similarity">
    <text evidence="2">Belongs to the major facilitator superfamily. Proton-dependent oligopeptide transporter (POT/PTR) (TC 2.A.17) family.</text>
</comment>
<accession>A0AA38G055</accession>
<keyword evidence="9" id="KW-1185">Reference proteome</keyword>
<evidence type="ECO:0000256" key="5">
    <source>
        <dbReference type="ARBA" id="ARBA00022989"/>
    </source>
</evidence>
<feature type="transmembrane region" description="Helical" evidence="7">
    <location>
        <begin position="511"/>
        <end position="532"/>
    </location>
</feature>
<evidence type="ECO:0000256" key="7">
    <source>
        <dbReference type="SAM" id="Phobius"/>
    </source>
</evidence>
<dbReference type="InterPro" id="IPR000109">
    <property type="entry name" value="POT_fam"/>
</dbReference>
<feature type="transmembrane region" description="Helical" evidence="7">
    <location>
        <begin position="203"/>
        <end position="222"/>
    </location>
</feature>
<dbReference type="Proteomes" id="UP000824469">
    <property type="component" value="Unassembled WGS sequence"/>
</dbReference>
<dbReference type="SUPFAM" id="SSF103473">
    <property type="entry name" value="MFS general substrate transporter"/>
    <property type="match status" value="1"/>
</dbReference>
<dbReference type="InterPro" id="IPR044739">
    <property type="entry name" value="NRT1/PTR"/>
</dbReference>
<name>A0AA38G055_TAXCH</name>
<evidence type="ECO:0000256" key="6">
    <source>
        <dbReference type="ARBA" id="ARBA00023136"/>
    </source>
</evidence>
<keyword evidence="3" id="KW-0597">Phosphoprotein</keyword>
<evidence type="ECO:0000313" key="8">
    <source>
        <dbReference type="EMBL" id="KAH9313922.1"/>
    </source>
</evidence>
<feature type="transmembrane region" description="Helical" evidence="7">
    <location>
        <begin position="427"/>
        <end position="448"/>
    </location>
</feature>
<feature type="transmembrane region" description="Helical" evidence="7">
    <location>
        <begin position="345"/>
        <end position="365"/>
    </location>
</feature>
<dbReference type="CDD" id="cd17417">
    <property type="entry name" value="MFS_NPF5"/>
    <property type="match status" value="1"/>
</dbReference>
<evidence type="ECO:0000256" key="1">
    <source>
        <dbReference type="ARBA" id="ARBA00004141"/>
    </source>
</evidence>
<feature type="transmembrane region" description="Helical" evidence="7">
    <location>
        <begin position="152"/>
        <end position="169"/>
    </location>
</feature>
<dbReference type="InterPro" id="IPR018456">
    <property type="entry name" value="PTR2_symporter_CS"/>
</dbReference>
<feature type="transmembrane region" description="Helical" evidence="7">
    <location>
        <begin position="556"/>
        <end position="581"/>
    </location>
</feature>
<evidence type="ECO:0000256" key="4">
    <source>
        <dbReference type="ARBA" id="ARBA00022692"/>
    </source>
</evidence>
<sequence>MEKQSSSCKSPLLVTPSNNHNVVESGSTDLKGKPVCRALTGGWTASLLIIGVEIAERLAYHGINSNLVTYLTNIMHESTATAAKNVNVWSGAATMLPLLGAFVADSYLGRYGTILVSSLVYLLGLCSLTLATSITFFRPPTCHSTLYSCPKASVFQVGFFFFSLYLVALGQGGHKPCLEAFGADQFDDRDPEERKYKASFFNWWYFGICSGIVFSAFGLSYIQENVGWGLGFGIPTVTMAMALSVFFWGTKLYRHKLPRASPLTQIIKVFIAAIHKWNVSLPSKEEQISAVEEETLKVEERLQLLPTKQLRFLDKAAVTISSDYEHKTGINWRLCTVTEVEEVKLVLRLFPIWVACLMYGVIFAQSPTFFIKQGSTMDRKIGSSFEIPAASLQGFIALSIMVLIPVYDRIFVPLARHITGNERGITLLQRIGVGIFSSLLAMVAAALIEMKRLQAAKDYGVADKPNETIPLSIIWLLPQCILFGISDVFAQVGLQEYFYDQMPDTMRSLGIALYLSILGVGSFLSSILISIVEDITSRGKGQSWFADNINEAHVDYFYWLLAALSALFLCIYMSLAGCFIYKEKECKDFYDEETS</sequence>
<comment type="caution">
    <text evidence="8">The sequence shown here is derived from an EMBL/GenBank/DDBJ whole genome shotgun (WGS) entry which is preliminary data.</text>
</comment>
<protein>
    <recommendedName>
        <fullName evidence="10">Protein NRT1/ PTR FAMILY 5.10-like</fullName>
    </recommendedName>
</protein>
<dbReference type="GO" id="GO:0042937">
    <property type="term" value="F:tripeptide transmembrane transporter activity"/>
    <property type="evidence" value="ECO:0007669"/>
    <property type="project" value="InterPro"/>
</dbReference>
<reference evidence="8 9" key="1">
    <citation type="journal article" date="2021" name="Nat. Plants">
        <title>The Taxus genome provides insights into paclitaxel biosynthesis.</title>
        <authorList>
            <person name="Xiong X."/>
            <person name="Gou J."/>
            <person name="Liao Q."/>
            <person name="Li Y."/>
            <person name="Zhou Q."/>
            <person name="Bi G."/>
            <person name="Li C."/>
            <person name="Du R."/>
            <person name="Wang X."/>
            <person name="Sun T."/>
            <person name="Guo L."/>
            <person name="Liang H."/>
            <person name="Lu P."/>
            <person name="Wu Y."/>
            <person name="Zhang Z."/>
            <person name="Ro D.K."/>
            <person name="Shang Y."/>
            <person name="Huang S."/>
            <person name="Yan J."/>
        </authorList>
    </citation>
    <scope>NUCLEOTIDE SEQUENCE [LARGE SCALE GENOMIC DNA]</scope>
    <source>
        <strain evidence="8">Ta-2019</strain>
    </source>
</reference>
<dbReference type="Pfam" id="PF00854">
    <property type="entry name" value="PTR2"/>
    <property type="match status" value="1"/>
</dbReference>
<dbReference type="InterPro" id="IPR036259">
    <property type="entry name" value="MFS_trans_sf"/>
</dbReference>
<feature type="transmembrane region" description="Helical" evidence="7">
    <location>
        <begin position="115"/>
        <end position="137"/>
    </location>
</feature>
<dbReference type="PROSITE" id="PS01022">
    <property type="entry name" value="PTR2_1"/>
    <property type="match status" value="1"/>
</dbReference>
<organism evidence="8 9">
    <name type="scientific">Taxus chinensis</name>
    <name type="common">Chinese yew</name>
    <name type="synonym">Taxus wallichiana var. chinensis</name>
    <dbReference type="NCBI Taxonomy" id="29808"/>
    <lineage>
        <taxon>Eukaryota</taxon>
        <taxon>Viridiplantae</taxon>
        <taxon>Streptophyta</taxon>
        <taxon>Embryophyta</taxon>
        <taxon>Tracheophyta</taxon>
        <taxon>Spermatophyta</taxon>
        <taxon>Pinopsida</taxon>
        <taxon>Pinidae</taxon>
        <taxon>Conifers II</taxon>
        <taxon>Cupressales</taxon>
        <taxon>Taxaceae</taxon>
        <taxon>Taxus</taxon>
    </lineage>
</organism>
<evidence type="ECO:0008006" key="10">
    <source>
        <dbReference type="Google" id="ProtNLM"/>
    </source>
</evidence>
<evidence type="ECO:0000256" key="3">
    <source>
        <dbReference type="ARBA" id="ARBA00022553"/>
    </source>
</evidence>
<evidence type="ECO:0000313" key="9">
    <source>
        <dbReference type="Proteomes" id="UP000824469"/>
    </source>
</evidence>
<keyword evidence="6 7" id="KW-0472">Membrane</keyword>
<evidence type="ECO:0000256" key="2">
    <source>
        <dbReference type="ARBA" id="ARBA00005982"/>
    </source>
</evidence>
<dbReference type="GO" id="GO:0016020">
    <property type="term" value="C:membrane"/>
    <property type="evidence" value="ECO:0007669"/>
    <property type="project" value="UniProtKB-SubCell"/>
</dbReference>
<dbReference type="AlphaFoldDB" id="A0AA38G055"/>
<dbReference type="Gene3D" id="1.20.1250.20">
    <property type="entry name" value="MFS general substrate transporter like domains"/>
    <property type="match status" value="1"/>
</dbReference>
<feature type="transmembrane region" description="Helical" evidence="7">
    <location>
        <begin position="385"/>
        <end position="407"/>
    </location>
</feature>
<proteinExistence type="inferred from homology"/>
<feature type="transmembrane region" description="Helical" evidence="7">
    <location>
        <begin position="468"/>
        <end position="490"/>
    </location>
</feature>